<dbReference type="Proteomes" id="UP001482620">
    <property type="component" value="Unassembled WGS sequence"/>
</dbReference>
<comment type="caution">
    <text evidence="2">The sequence shown here is derived from an EMBL/GenBank/DDBJ whole genome shotgun (WGS) entry which is preliminary data.</text>
</comment>
<keyword evidence="1" id="KW-1133">Transmembrane helix</keyword>
<evidence type="ECO:0000256" key="1">
    <source>
        <dbReference type="SAM" id="Phobius"/>
    </source>
</evidence>
<sequence length="117" mass="13236">MNFTLVQAHDVLPYWKYPLSFPKYFLVLVSQSVIFYTASSIVGRGKAGVYLQQSMGRRMVHPGQVASPLQGNTEKTKHTLIHTPKGNLARAINLTGMSLNCGRKWEYPERTHAMQKD</sequence>
<protein>
    <submittedName>
        <fullName evidence="2">Uncharacterized protein</fullName>
    </submittedName>
</protein>
<name>A0ABV0TF96_9TELE</name>
<keyword evidence="1" id="KW-0472">Membrane</keyword>
<evidence type="ECO:0000313" key="2">
    <source>
        <dbReference type="EMBL" id="MEQ2230922.1"/>
    </source>
</evidence>
<evidence type="ECO:0000313" key="3">
    <source>
        <dbReference type="Proteomes" id="UP001482620"/>
    </source>
</evidence>
<keyword evidence="3" id="KW-1185">Reference proteome</keyword>
<keyword evidence="1" id="KW-0812">Transmembrane</keyword>
<organism evidence="2 3">
    <name type="scientific">Ilyodon furcidens</name>
    <name type="common">goldbreast splitfin</name>
    <dbReference type="NCBI Taxonomy" id="33524"/>
    <lineage>
        <taxon>Eukaryota</taxon>
        <taxon>Metazoa</taxon>
        <taxon>Chordata</taxon>
        <taxon>Craniata</taxon>
        <taxon>Vertebrata</taxon>
        <taxon>Euteleostomi</taxon>
        <taxon>Actinopterygii</taxon>
        <taxon>Neopterygii</taxon>
        <taxon>Teleostei</taxon>
        <taxon>Neoteleostei</taxon>
        <taxon>Acanthomorphata</taxon>
        <taxon>Ovalentaria</taxon>
        <taxon>Atherinomorphae</taxon>
        <taxon>Cyprinodontiformes</taxon>
        <taxon>Goodeidae</taxon>
        <taxon>Ilyodon</taxon>
    </lineage>
</organism>
<gene>
    <name evidence="2" type="ORF">ILYODFUR_034164</name>
</gene>
<proteinExistence type="predicted"/>
<reference evidence="2 3" key="1">
    <citation type="submission" date="2021-06" db="EMBL/GenBank/DDBJ databases">
        <authorList>
            <person name="Palmer J.M."/>
        </authorList>
    </citation>
    <scope>NUCLEOTIDE SEQUENCE [LARGE SCALE GENOMIC DNA]</scope>
    <source>
        <strain evidence="3">if_2019</strain>
        <tissue evidence="2">Muscle</tissue>
    </source>
</reference>
<feature type="transmembrane region" description="Helical" evidence="1">
    <location>
        <begin position="24"/>
        <end position="43"/>
    </location>
</feature>
<dbReference type="EMBL" id="JAHRIQ010029231">
    <property type="protein sequence ID" value="MEQ2230922.1"/>
    <property type="molecule type" value="Genomic_DNA"/>
</dbReference>
<accession>A0ABV0TF96</accession>